<proteinExistence type="predicted"/>
<dbReference type="InterPro" id="IPR045443">
    <property type="entry name" value="DUF6504"/>
</dbReference>
<evidence type="ECO:0000256" key="5">
    <source>
        <dbReference type="ARBA" id="ARBA00049244"/>
    </source>
</evidence>
<protein>
    <recommendedName>
        <fullName evidence="2">DNA-directed DNA polymerase</fullName>
        <ecNumber evidence="2">2.7.7.7</ecNumber>
    </recommendedName>
</protein>
<dbReference type="EMBL" id="JACHOB010000007">
    <property type="protein sequence ID" value="MBB4660253.1"/>
    <property type="molecule type" value="Genomic_DNA"/>
</dbReference>
<dbReference type="RefSeq" id="WP_183819641.1">
    <property type="nucleotide sequence ID" value="NZ_JACHOB010000007.1"/>
</dbReference>
<keyword evidence="3" id="KW-0227">DNA damage</keyword>
<dbReference type="PANTHER" id="PTHR35369">
    <property type="entry name" value="BLR3025 PROTEIN-RELATED"/>
    <property type="match status" value="1"/>
</dbReference>
<dbReference type="GO" id="GO:0003684">
    <property type="term" value="F:damaged DNA binding"/>
    <property type="evidence" value="ECO:0007669"/>
    <property type="project" value="InterPro"/>
</dbReference>
<dbReference type="InterPro" id="IPR001126">
    <property type="entry name" value="UmuC"/>
</dbReference>
<dbReference type="EC" id="2.7.7.7" evidence="2"/>
<organism evidence="9 10">
    <name type="scientific">Parvularcula dongshanensis</name>
    <dbReference type="NCBI Taxonomy" id="1173995"/>
    <lineage>
        <taxon>Bacteria</taxon>
        <taxon>Pseudomonadati</taxon>
        <taxon>Pseudomonadota</taxon>
        <taxon>Alphaproteobacteria</taxon>
        <taxon>Parvularculales</taxon>
        <taxon>Parvularculaceae</taxon>
        <taxon>Parvularcula</taxon>
    </lineage>
</organism>
<evidence type="ECO:0000256" key="1">
    <source>
        <dbReference type="ARBA" id="ARBA00011245"/>
    </source>
</evidence>
<comment type="catalytic activity">
    <reaction evidence="5">
        <text>DNA(n) + a 2'-deoxyribonucleoside 5'-triphosphate = DNA(n+1) + diphosphate</text>
        <dbReference type="Rhea" id="RHEA:22508"/>
        <dbReference type="Rhea" id="RHEA-COMP:17339"/>
        <dbReference type="Rhea" id="RHEA-COMP:17340"/>
        <dbReference type="ChEBI" id="CHEBI:33019"/>
        <dbReference type="ChEBI" id="CHEBI:61560"/>
        <dbReference type="ChEBI" id="CHEBI:173112"/>
        <dbReference type="EC" id="2.7.7.7"/>
    </reaction>
</comment>
<feature type="domain" description="DUF6504" evidence="8">
    <location>
        <begin position="432"/>
        <end position="504"/>
    </location>
</feature>
<dbReference type="InterPro" id="IPR043502">
    <property type="entry name" value="DNA/RNA_pol_sf"/>
</dbReference>
<keyword evidence="10" id="KW-1185">Reference proteome</keyword>
<evidence type="ECO:0000256" key="2">
    <source>
        <dbReference type="ARBA" id="ARBA00012417"/>
    </source>
</evidence>
<comment type="subunit">
    <text evidence="1">Monomer.</text>
</comment>
<dbReference type="InterPro" id="IPR017961">
    <property type="entry name" value="DNA_pol_Y-fam_little_finger"/>
</dbReference>
<comment type="caution">
    <text evidence="9">The sequence shown here is derived from an EMBL/GenBank/DDBJ whole genome shotgun (WGS) entry which is preliminary data.</text>
</comment>
<dbReference type="CDD" id="cd03468">
    <property type="entry name" value="PolY_like"/>
    <property type="match status" value="1"/>
</dbReference>
<dbReference type="Proteomes" id="UP000563524">
    <property type="component" value="Unassembled WGS sequence"/>
</dbReference>
<dbReference type="Pfam" id="PF20114">
    <property type="entry name" value="DUF6504"/>
    <property type="match status" value="1"/>
</dbReference>
<evidence type="ECO:0000259" key="7">
    <source>
        <dbReference type="Pfam" id="PF11799"/>
    </source>
</evidence>
<comment type="function">
    <text evidence="4">Poorly processive, error-prone DNA polymerase involved in untargeted mutagenesis. Copies undamaged DNA at stalled replication forks, which arise in vivo from mismatched or misaligned primer ends. These misaligned primers can be extended by PolIV. Exhibits no 3'-5' exonuclease (proofreading) activity. May be involved in translesional synthesis, in conjunction with the beta clamp from PolIII.</text>
</comment>
<dbReference type="GO" id="GO:0006281">
    <property type="term" value="P:DNA repair"/>
    <property type="evidence" value="ECO:0007669"/>
    <property type="project" value="InterPro"/>
</dbReference>
<dbReference type="Pfam" id="PF11799">
    <property type="entry name" value="IMS_C"/>
    <property type="match status" value="1"/>
</dbReference>
<evidence type="ECO:0000313" key="9">
    <source>
        <dbReference type="EMBL" id="MBB4660253.1"/>
    </source>
</evidence>
<dbReference type="InterPro" id="IPR050356">
    <property type="entry name" value="SulA_CellDiv_inhibitor"/>
</dbReference>
<feature type="domain" description="UmuC" evidence="6">
    <location>
        <begin position="28"/>
        <end position="147"/>
    </location>
</feature>
<evidence type="ECO:0000313" key="10">
    <source>
        <dbReference type="Proteomes" id="UP000563524"/>
    </source>
</evidence>
<feature type="domain" description="DNA polymerase Y-family little finger" evidence="7">
    <location>
        <begin position="253"/>
        <end position="345"/>
    </location>
</feature>
<dbReference type="SUPFAM" id="SSF56672">
    <property type="entry name" value="DNA/RNA polymerases"/>
    <property type="match status" value="1"/>
</dbReference>
<dbReference type="PANTHER" id="PTHR35369:SF2">
    <property type="entry name" value="BLR3025 PROTEIN"/>
    <property type="match status" value="1"/>
</dbReference>
<evidence type="ECO:0000259" key="8">
    <source>
        <dbReference type="Pfam" id="PF20114"/>
    </source>
</evidence>
<sequence>MAVYLPRLPLDRLRRAGQPGADGLFAVTREERSAVRLAVLSDEALALGLTPGMTFADARALAADLLTVPEDQGRDAQLLASMQRYCGRYTPAAARDGADGLVLDVTGCAHLFGGEAVMIVQVAEDLAELGVSARLALADTRGAARAVARWGISAEAPSRSDADAHPSGRATAQTRIVPVGGVREAVGSLPVDAVAVPKDAVTMRRLGLTVIADLYRIPSAQLAKRFGLAFVEQLDAVLGRTPDPVTPEKALSSFSARLSLPDPIGLEADVAEGVRRLTAQVCKRLEEASHGARALRLEVSRADHTSEALTIGLAWPSRDPDLIGGQFRPRLAKLDARTGIDVLRLIATVTEPYTGKQHGFAAEAQTKGDMASLVASLGNRIGFDRVQSFVRGDSHLPERSFAMVAPHEAEAATSANAFAFDRPRPLQAVPLERAEVTEPGRPPRAFRWRGRSFRAQRAEGPERIAPEWWRDDPNWASGTRDYWRVQTEEGERLWLATLAASKTPDWYVAGVFA</sequence>
<evidence type="ECO:0000256" key="4">
    <source>
        <dbReference type="ARBA" id="ARBA00025589"/>
    </source>
</evidence>
<dbReference type="AlphaFoldDB" id="A0A840I7L9"/>
<gene>
    <name evidence="9" type="ORF">GGQ59_002803</name>
</gene>
<reference evidence="9 10" key="1">
    <citation type="submission" date="2020-08" db="EMBL/GenBank/DDBJ databases">
        <title>Genomic Encyclopedia of Type Strains, Phase IV (KMG-IV): sequencing the most valuable type-strain genomes for metagenomic binning, comparative biology and taxonomic classification.</title>
        <authorList>
            <person name="Goeker M."/>
        </authorList>
    </citation>
    <scope>NUCLEOTIDE SEQUENCE [LARGE SCALE GENOMIC DNA]</scope>
    <source>
        <strain evidence="9 10">DSM 102850</strain>
    </source>
</reference>
<evidence type="ECO:0000259" key="6">
    <source>
        <dbReference type="Pfam" id="PF00817"/>
    </source>
</evidence>
<evidence type="ECO:0000256" key="3">
    <source>
        <dbReference type="ARBA" id="ARBA00022763"/>
    </source>
</evidence>
<accession>A0A840I7L9</accession>
<dbReference type="Pfam" id="PF00817">
    <property type="entry name" value="IMS"/>
    <property type="match status" value="1"/>
</dbReference>
<name>A0A840I7L9_9PROT</name>